<dbReference type="InterPro" id="IPR012043">
    <property type="entry name" value="PoK"/>
</dbReference>
<proteinExistence type="inferred from homology"/>
<evidence type="ECO:0000313" key="2">
    <source>
        <dbReference type="EMBL" id="HHQ81095.1"/>
    </source>
</evidence>
<gene>
    <name evidence="2" type="ORF">ENM78_06580</name>
</gene>
<evidence type="ECO:0000256" key="1">
    <source>
        <dbReference type="HAMAP-Rule" id="MF_02223"/>
    </source>
</evidence>
<dbReference type="GO" id="GO:0005524">
    <property type="term" value="F:ATP binding"/>
    <property type="evidence" value="ECO:0007669"/>
    <property type="project" value="UniProtKB-KW"/>
</dbReference>
<reference evidence="2" key="1">
    <citation type="journal article" date="2020" name="mSystems">
        <title>Genome- and Community-Level Interaction Insights into Carbon Utilization and Element Cycling Functions of Hydrothermarchaeota in Hydrothermal Sediment.</title>
        <authorList>
            <person name="Zhou Z."/>
            <person name="Liu Y."/>
            <person name="Xu W."/>
            <person name="Pan J."/>
            <person name="Luo Z.H."/>
            <person name="Li M."/>
        </authorList>
    </citation>
    <scope>NUCLEOTIDE SEQUENCE [LARGE SCALE GENOMIC DNA]</scope>
    <source>
        <strain evidence="2">SpSt-1116</strain>
    </source>
</reference>
<dbReference type="PANTHER" id="PTHR42282:SF1">
    <property type="entry name" value="PANTOATE KINASE"/>
    <property type="match status" value="1"/>
</dbReference>
<comment type="similarity">
    <text evidence="1">Belongs to the GHMP kinase family. PoK subfamily.</text>
</comment>
<keyword evidence="1" id="KW-0418">Kinase</keyword>
<dbReference type="PANTHER" id="PTHR42282">
    <property type="entry name" value="PANTOATE KINASE-RELATED"/>
    <property type="match status" value="1"/>
</dbReference>
<dbReference type="EC" id="2.7.1.169" evidence="1"/>
<dbReference type="EMBL" id="DRZC01000083">
    <property type="protein sequence ID" value="HHQ81095.1"/>
    <property type="molecule type" value="Genomic_DNA"/>
</dbReference>
<keyword evidence="1" id="KW-0173">Coenzyme A biosynthesis</keyword>
<organism evidence="2">
    <name type="scientific">Fervidicoccus fontis</name>
    <dbReference type="NCBI Taxonomy" id="683846"/>
    <lineage>
        <taxon>Archaea</taxon>
        <taxon>Thermoproteota</taxon>
        <taxon>Thermoprotei</taxon>
        <taxon>Fervidicoccales</taxon>
        <taxon>Fervidicoccaceae</taxon>
        <taxon>Fervidicoccus</taxon>
    </lineage>
</organism>
<comment type="function">
    <text evidence="1">Phosphorylates (R)-pantoate to form (R)-4-phosphopantoate in the CoA biosynthesis pathway.</text>
</comment>
<dbReference type="AlphaFoldDB" id="A0A7J3ZLX4"/>
<keyword evidence="1" id="KW-0067">ATP-binding</keyword>
<dbReference type="GO" id="GO:0015937">
    <property type="term" value="P:coenzyme A biosynthetic process"/>
    <property type="evidence" value="ECO:0007669"/>
    <property type="project" value="UniProtKB-UniRule"/>
</dbReference>
<name>A0A7J3ZLX4_9CREN</name>
<comment type="catalytic activity">
    <reaction evidence="1">
        <text>(R)-pantoate + ATP = (R)-4-phosphopantoate + ADP + H(+)</text>
        <dbReference type="Rhea" id="RHEA:28246"/>
        <dbReference type="ChEBI" id="CHEBI:15378"/>
        <dbReference type="ChEBI" id="CHEBI:15980"/>
        <dbReference type="ChEBI" id="CHEBI:30616"/>
        <dbReference type="ChEBI" id="CHEBI:61294"/>
        <dbReference type="ChEBI" id="CHEBI:456216"/>
        <dbReference type="EC" id="2.7.1.169"/>
    </reaction>
</comment>
<keyword evidence="1" id="KW-0808">Transferase</keyword>
<dbReference type="HAMAP" id="MF_02223">
    <property type="entry name" value="Pantoate_kinase"/>
    <property type="match status" value="1"/>
</dbReference>
<accession>A0A7J3ZLX4</accession>
<sequence>MASRAYVRVAHHISGFWKPEFTNEPLTTGSLGAGILIDPYLEVYCQSSRTLNVTITFDSSALEIPPVTLALRSHESLRECAVTVRLKLRPGVGYAVSAAATLGASVCCALVGRNPLLSVALNSSHHAEVVSMTGLGDVAAISLGHHLPIRLKSGSPTHARVDSLLLEPDVRVVTLPLRVYHTREMLSSKKSEFIAYGEEALRRFLRNPSLERFLEEAREFSIRTGLMKPAEALKLESLKADYSEILGYFVKKGLLVVFTRKSSAEDIASALEEEFKTKAHIHAPVWSGIIASHPLPSDLPHPE</sequence>
<comment type="pathway">
    <text evidence="1">Cofactor biosynthesis; coenzyme A biosynthesis.</text>
</comment>
<dbReference type="UniPathway" id="UPA00241"/>
<keyword evidence="1" id="KW-0547">Nucleotide-binding</keyword>
<dbReference type="GO" id="GO:0016301">
    <property type="term" value="F:kinase activity"/>
    <property type="evidence" value="ECO:0007669"/>
    <property type="project" value="UniProtKB-UniRule"/>
</dbReference>
<dbReference type="PIRSF" id="PIRSF016896">
    <property type="entry name" value="GHMP_arc_MJ0969"/>
    <property type="match status" value="1"/>
</dbReference>
<protein>
    <recommendedName>
        <fullName evidence="1">Pantoate kinase</fullName>
        <shortName evidence="1">PoK</shortName>
        <ecNumber evidence="1">2.7.1.169</ecNumber>
    </recommendedName>
</protein>
<comment type="caution">
    <text evidence="2">The sequence shown here is derived from an EMBL/GenBank/DDBJ whole genome shotgun (WGS) entry which is preliminary data.</text>
</comment>